<name>A0AAE9DJT2_CAEBR</name>
<protein>
    <submittedName>
        <fullName evidence="1">Uncharacterized protein</fullName>
    </submittedName>
</protein>
<sequence>MSSDVVDNSSPTSSILIDTDVKHKVPDPERSESKTIRLVWDICFPRTSARVADNLSKINRIMSTIPG</sequence>
<evidence type="ECO:0000313" key="1">
    <source>
        <dbReference type="EMBL" id="ULU05515.1"/>
    </source>
</evidence>
<reference evidence="1 2" key="1">
    <citation type="submission" date="2022-05" db="EMBL/GenBank/DDBJ databases">
        <title>Chromosome-level reference genomes for two strains of Caenorhabditis briggsae: an improved platform for comparative genomics.</title>
        <authorList>
            <person name="Stevens L."/>
            <person name="Andersen E.C."/>
        </authorList>
    </citation>
    <scope>NUCLEOTIDE SEQUENCE [LARGE SCALE GENOMIC DNA]</scope>
    <source>
        <strain evidence="1">QX1410_ONT</strain>
        <tissue evidence="1">Whole-organism</tissue>
    </source>
</reference>
<accession>A0AAE9DJT2</accession>
<gene>
    <name evidence="1" type="ORF">L3Y34_017879</name>
</gene>
<dbReference type="EMBL" id="CP090892">
    <property type="protein sequence ID" value="ULU05515.1"/>
    <property type="molecule type" value="Genomic_DNA"/>
</dbReference>
<organism evidence="1 2">
    <name type="scientific">Caenorhabditis briggsae</name>
    <dbReference type="NCBI Taxonomy" id="6238"/>
    <lineage>
        <taxon>Eukaryota</taxon>
        <taxon>Metazoa</taxon>
        <taxon>Ecdysozoa</taxon>
        <taxon>Nematoda</taxon>
        <taxon>Chromadorea</taxon>
        <taxon>Rhabditida</taxon>
        <taxon>Rhabditina</taxon>
        <taxon>Rhabditomorpha</taxon>
        <taxon>Rhabditoidea</taxon>
        <taxon>Rhabditidae</taxon>
        <taxon>Peloderinae</taxon>
        <taxon>Caenorhabditis</taxon>
    </lineage>
</organism>
<dbReference type="Proteomes" id="UP000827892">
    <property type="component" value="Chromosome II"/>
</dbReference>
<dbReference type="AlphaFoldDB" id="A0AAE9DJT2"/>
<proteinExistence type="predicted"/>
<evidence type="ECO:0000313" key="2">
    <source>
        <dbReference type="Proteomes" id="UP000827892"/>
    </source>
</evidence>